<evidence type="ECO:0000313" key="2">
    <source>
        <dbReference type="EMBL" id="NIJ10181.1"/>
    </source>
</evidence>
<feature type="signal peptide" evidence="1">
    <location>
        <begin position="1"/>
        <end position="20"/>
    </location>
</feature>
<sequence>MRRKVALLLVALAATSTAFAGCTADTDGDVDLGPVAFTNTVVLEPFTESGDLAPWVSVDDRQTASCRPSLFDKGNLNARLCFTGETTTALDPCFVQAEGEQTKAVCLPDPSGRNAVQLDVTDQRPPEPNSADNALPWFVELESGARCEVVGDVGMTLEGLPMSYGCDDGSFVYGPPDSADEVWLVRQQAKGAERTRPVPVRTAWW</sequence>
<keyword evidence="1" id="KW-0732">Signal</keyword>
<gene>
    <name evidence="2" type="ORF">FHU38_000525</name>
</gene>
<name>A0A7X5ZP77_9PSEU</name>
<reference evidence="2 3" key="1">
    <citation type="submission" date="2020-03" db="EMBL/GenBank/DDBJ databases">
        <title>Sequencing the genomes of 1000 actinobacteria strains.</title>
        <authorList>
            <person name="Klenk H.-P."/>
        </authorList>
    </citation>
    <scope>NUCLEOTIDE SEQUENCE [LARGE SCALE GENOMIC DNA]</scope>
    <source>
        <strain evidence="2 3">DSM 45685</strain>
    </source>
</reference>
<dbReference type="EMBL" id="JAAOYM010000001">
    <property type="protein sequence ID" value="NIJ10181.1"/>
    <property type="molecule type" value="Genomic_DNA"/>
</dbReference>
<proteinExistence type="predicted"/>
<evidence type="ECO:0000313" key="3">
    <source>
        <dbReference type="Proteomes" id="UP000545493"/>
    </source>
</evidence>
<dbReference type="PROSITE" id="PS51257">
    <property type="entry name" value="PROKAR_LIPOPROTEIN"/>
    <property type="match status" value="1"/>
</dbReference>
<dbReference type="AlphaFoldDB" id="A0A7X5ZP77"/>
<protein>
    <submittedName>
        <fullName evidence="2">Uncharacterized protein</fullName>
    </submittedName>
</protein>
<organism evidence="2 3">
    <name type="scientific">Saccharomonospora amisosensis</name>
    <dbReference type="NCBI Taxonomy" id="1128677"/>
    <lineage>
        <taxon>Bacteria</taxon>
        <taxon>Bacillati</taxon>
        <taxon>Actinomycetota</taxon>
        <taxon>Actinomycetes</taxon>
        <taxon>Pseudonocardiales</taxon>
        <taxon>Pseudonocardiaceae</taxon>
        <taxon>Saccharomonospora</taxon>
    </lineage>
</organism>
<keyword evidence="3" id="KW-1185">Reference proteome</keyword>
<dbReference type="Proteomes" id="UP000545493">
    <property type="component" value="Unassembled WGS sequence"/>
</dbReference>
<evidence type="ECO:0000256" key="1">
    <source>
        <dbReference type="SAM" id="SignalP"/>
    </source>
</evidence>
<feature type="chain" id="PRO_5031263448" evidence="1">
    <location>
        <begin position="21"/>
        <end position="205"/>
    </location>
</feature>
<comment type="caution">
    <text evidence="2">The sequence shown here is derived from an EMBL/GenBank/DDBJ whole genome shotgun (WGS) entry which is preliminary data.</text>
</comment>
<dbReference type="RefSeq" id="WP_167166127.1">
    <property type="nucleotide sequence ID" value="NZ_JAAOYM010000001.1"/>
</dbReference>
<accession>A0A7X5ZP77</accession>